<evidence type="ECO:0000313" key="5">
    <source>
        <dbReference type="EMBL" id="OPJ61588.1"/>
    </source>
</evidence>
<evidence type="ECO:0000313" key="8">
    <source>
        <dbReference type="Proteomes" id="UP000265930"/>
    </source>
</evidence>
<evidence type="ECO:0000259" key="4">
    <source>
        <dbReference type="PROSITE" id="PS51118"/>
    </source>
</evidence>
<dbReference type="Gene3D" id="1.10.10.10">
    <property type="entry name" value="Winged helix-like DNA-binding domain superfamily/Winged helix DNA-binding domain"/>
    <property type="match status" value="1"/>
</dbReference>
<evidence type="ECO:0000313" key="6">
    <source>
        <dbReference type="EMBL" id="RII34036.1"/>
    </source>
</evidence>
<evidence type="ECO:0000313" key="7">
    <source>
        <dbReference type="Proteomes" id="UP000191056"/>
    </source>
</evidence>
<name>A0A1V4ING3_9CLOT</name>
<keyword evidence="3" id="KW-0804">Transcription</keyword>
<organism evidence="5 7">
    <name type="scientific">Clostridium chromiireducens</name>
    <dbReference type="NCBI Taxonomy" id="225345"/>
    <lineage>
        <taxon>Bacteria</taxon>
        <taxon>Bacillati</taxon>
        <taxon>Bacillota</taxon>
        <taxon>Clostridia</taxon>
        <taxon>Eubacteriales</taxon>
        <taxon>Clostridiaceae</taxon>
        <taxon>Clostridium</taxon>
    </lineage>
</organism>
<dbReference type="PANTHER" id="PTHR33204:SF38">
    <property type="entry name" value="HTH-TYPE TRANSCRIPTIONAL ACTIVATOR HXLR"/>
    <property type="match status" value="1"/>
</dbReference>
<reference evidence="6 8" key="2">
    <citation type="submission" date="2018-08" db="EMBL/GenBank/DDBJ databases">
        <title>Genome of Clostridium chromiireducens C1, DSM12136.</title>
        <authorList>
            <person name="Xing M."/>
            <person name="Wei Y."/>
            <person name="Ang E.L."/>
            <person name="Zhao H."/>
            <person name="Zhang Y."/>
        </authorList>
    </citation>
    <scope>NUCLEOTIDE SEQUENCE [LARGE SCALE GENOMIC DNA]</scope>
    <source>
        <strain evidence="6 8">C1</strain>
    </source>
</reference>
<dbReference type="PANTHER" id="PTHR33204">
    <property type="entry name" value="TRANSCRIPTIONAL REGULATOR, MARR FAMILY"/>
    <property type="match status" value="1"/>
</dbReference>
<evidence type="ECO:0000256" key="1">
    <source>
        <dbReference type="ARBA" id="ARBA00023015"/>
    </source>
</evidence>
<dbReference type="InterPro" id="IPR036388">
    <property type="entry name" value="WH-like_DNA-bd_sf"/>
</dbReference>
<sequence>MSEKIKVTCEMEITLKVIGGKWKPLILHYLQEEGPKRYNEILHFLESAPKKTLTNQLRELEEQEIIQRKVFSTTPVKVEYSVTKHGETLYPILEMMCEWGSQNEGDRYEVTNRQCCEE</sequence>
<dbReference type="Proteomes" id="UP000265930">
    <property type="component" value="Unassembled WGS sequence"/>
</dbReference>
<dbReference type="PROSITE" id="PS51118">
    <property type="entry name" value="HTH_HXLR"/>
    <property type="match status" value="1"/>
</dbReference>
<dbReference type="GO" id="GO:0003677">
    <property type="term" value="F:DNA binding"/>
    <property type="evidence" value="ECO:0007669"/>
    <property type="project" value="UniProtKB-KW"/>
</dbReference>
<reference evidence="5 7" key="1">
    <citation type="submission" date="2017-03" db="EMBL/GenBank/DDBJ databases">
        <title>Genome sequence of Clostridium chromiireducens DSM 23318.</title>
        <authorList>
            <person name="Poehlein A."/>
            <person name="Daniel R."/>
        </authorList>
    </citation>
    <scope>NUCLEOTIDE SEQUENCE [LARGE SCALE GENOMIC DNA]</scope>
    <source>
        <strain evidence="5 7">DSM 23318</strain>
    </source>
</reference>
<proteinExistence type="predicted"/>
<dbReference type="STRING" id="225345.CLCHR_23820"/>
<accession>A0A1V4ING3</accession>
<keyword evidence="7" id="KW-1185">Reference proteome</keyword>
<evidence type="ECO:0000256" key="2">
    <source>
        <dbReference type="ARBA" id="ARBA00023125"/>
    </source>
</evidence>
<protein>
    <submittedName>
        <fullName evidence="5">HTH-type transcriptional activator HxlR</fullName>
    </submittedName>
    <submittedName>
        <fullName evidence="6">Transcriptional regulator</fullName>
    </submittedName>
</protein>
<dbReference type="AlphaFoldDB" id="A0A1V4ING3"/>
<dbReference type="Pfam" id="PF01638">
    <property type="entry name" value="HxlR"/>
    <property type="match status" value="1"/>
</dbReference>
<dbReference type="EMBL" id="QXDJ01000003">
    <property type="protein sequence ID" value="RII34036.1"/>
    <property type="molecule type" value="Genomic_DNA"/>
</dbReference>
<keyword evidence="2" id="KW-0238">DNA-binding</keyword>
<evidence type="ECO:0000256" key="3">
    <source>
        <dbReference type="ARBA" id="ARBA00023163"/>
    </source>
</evidence>
<comment type="caution">
    <text evidence="5">The sequence shown here is derived from an EMBL/GenBank/DDBJ whole genome shotgun (WGS) entry which is preliminary data.</text>
</comment>
<dbReference type="InterPro" id="IPR002577">
    <property type="entry name" value="HTH_HxlR"/>
</dbReference>
<dbReference type="OrthoDB" id="9791143at2"/>
<dbReference type="RefSeq" id="WP_079440008.1">
    <property type="nucleotide sequence ID" value="NZ_JBLZIA010000013.1"/>
</dbReference>
<dbReference type="Proteomes" id="UP000191056">
    <property type="component" value="Unassembled WGS sequence"/>
</dbReference>
<dbReference type="SUPFAM" id="SSF46785">
    <property type="entry name" value="Winged helix' DNA-binding domain"/>
    <property type="match status" value="1"/>
</dbReference>
<feature type="domain" description="HTH hxlR-type" evidence="4">
    <location>
        <begin position="9"/>
        <end position="108"/>
    </location>
</feature>
<dbReference type="InterPro" id="IPR036390">
    <property type="entry name" value="WH_DNA-bd_sf"/>
</dbReference>
<keyword evidence="1" id="KW-0805">Transcription regulation</keyword>
<gene>
    <name evidence="5" type="primary">hxlR_8</name>
    <name evidence="5" type="ORF">CLCHR_23820</name>
    <name evidence="6" type="ORF">D2A34_12705</name>
</gene>
<dbReference type="EMBL" id="MZGT01000029">
    <property type="protein sequence ID" value="OPJ61588.1"/>
    <property type="molecule type" value="Genomic_DNA"/>
</dbReference>